<evidence type="ECO:0000256" key="1">
    <source>
        <dbReference type="SAM" id="Phobius"/>
    </source>
</evidence>
<keyword evidence="1" id="KW-0472">Membrane</keyword>
<sequence length="72" mass="7387">MKVDSKLDDNGPVAKGALAVVAAPVLVGIVGVAAVDDEDDEGATRAAASTTATSTTYSCWRSAKMTSSDRWK</sequence>
<comment type="caution">
    <text evidence="2">The sequence shown here is derived from an EMBL/GenBank/DDBJ whole genome shotgun (WGS) entry which is preliminary data.</text>
</comment>
<dbReference type="RefSeq" id="WP_344030600.1">
    <property type="nucleotide sequence ID" value="NZ_BAAAJK010000065.1"/>
</dbReference>
<protein>
    <submittedName>
        <fullName evidence="2">Uncharacterized protein</fullName>
    </submittedName>
</protein>
<gene>
    <name evidence="2" type="ORF">GCM10009613_65490</name>
</gene>
<accession>A0ABN1YE67</accession>
<evidence type="ECO:0000313" key="3">
    <source>
        <dbReference type="Proteomes" id="UP001501414"/>
    </source>
</evidence>
<dbReference type="Proteomes" id="UP001501414">
    <property type="component" value="Unassembled WGS sequence"/>
</dbReference>
<proteinExistence type="predicted"/>
<reference evidence="2 3" key="1">
    <citation type="journal article" date="2019" name="Int. J. Syst. Evol. Microbiol.">
        <title>The Global Catalogue of Microorganisms (GCM) 10K type strain sequencing project: providing services to taxonomists for standard genome sequencing and annotation.</title>
        <authorList>
            <consortium name="The Broad Institute Genomics Platform"/>
            <consortium name="The Broad Institute Genome Sequencing Center for Infectious Disease"/>
            <person name="Wu L."/>
            <person name="Ma J."/>
        </authorList>
    </citation>
    <scope>NUCLEOTIDE SEQUENCE [LARGE SCALE GENOMIC DNA]</scope>
    <source>
        <strain evidence="2 3">JCM 11896</strain>
    </source>
</reference>
<organism evidence="2 3">
    <name type="scientific">Pseudonocardia kongjuensis</name>
    <dbReference type="NCBI Taxonomy" id="102227"/>
    <lineage>
        <taxon>Bacteria</taxon>
        <taxon>Bacillati</taxon>
        <taxon>Actinomycetota</taxon>
        <taxon>Actinomycetes</taxon>
        <taxon>Pseudonocardiales</taxon>
        <taxon>Pseudonocardiaceae</taxon>
        <taxon>Pseudonocardia</taxon>
    </lineage>
</organism>
<keyword evidence="1" id="KW-0812">Transmembrane</keyword>
<feature type="transmembrane region" description="Helical" evidence="1">
    <location>
        <begin position="16"/>
        <end position="35"/>
    </location>
</feature>
<name>A0ABN1YE67_9PSEU</name>
<dbReference type="EMBL" id="BAAAJK010000065">
    <property type="protein sequence ID" value="GAA1403852.1"/>
    <property type="molecule type" value="Genomic_DNA"/>
</dbReference>
<keyword evidence="1" id="KW-1133">Transmembrane helix</keyword>
<evidence type="ECO:0000313" key="2">
    <source>
        <dbReference type="EMBL" id="GAA1403852.1"/>
    </source>
</evidence>
<keyword evidence="3" id="KW-1185">Reference proteome</keyword>